<proteinExistence type="predicted"/>
<feature type="repeat" description="ANK" evidence="3">
    <location>
        <begin position="633"/>
        <end position="657"/>
    </location>
</feature>
<dbReference type="SUPFAM" id="SSF48403">
    <property type="entry name" value="Ankyrin repeat"/>
    <property type="match status" value="1"/>
</dbReference>
<keyword evidence="2 3" id="KW-0040">ANK repeat</keyword>
<evidence type="ECO:0000256" key="3">
    <source>
        <dbReference type="PROSITE-ProRule" id="PRU00023"/>
    </source>
</evidence>
<dbReference type="EMBL" id="DF933818">
    <property type="protein sequence ID" value="GAM36915.1"/>
    <property type="molecule type" value="Genomic_DNA"/>
</dbReference>
<organism evidence="4 5">
    <name type="scientific">Talaromyces pinophilus</name>
    <name type="common">Penicillium pinophilum</name>
    <dbReference type="NCBI Taxonomy" id="128442"/>
    <lineage>
        <taxon>Eukaryota</taxon>
        <taxon>Fungi</taxon>
        <taxon>Dikarya</taxon>
        <taxon>Ascomycota</taxon>
        <taxon>Pezizomycotina</taxon>
        <taxon>Eurotiomycetes</taxon>
        <taxon>Eurotiomycetidae</taxon>
        <taxon>Eurotiales</taxon>
        <taxon>Trichocomaceae</taxon>
        <taxon>Talaromyces</taxon>
        <taxon>Talaromyces sect. Talaromyces</taxon>
    </lineage>
</organism>
<comment type="caution">
    <text evidence="4">The sequence shown here is derived from an EMBL/GenBank/DDBJ whole genome shotgun (WGS) entry which is preliminary data.</text>
</comment>
<accession>A0A6V8H7X1</accession>
<dbReference type="Pfam" id="PF00023">
    <property type="entry name" value="Ank"/>
    <property type="match status" value="1"/>
</dbReference>
<dbReference type="PANTHER" id="PTHR24173">
    <property type="entry name" value="ANKYRIN REPEAT CONTAINING"/>
    <property type="match status" value="1"/>
</dbReference>
<evidence type="ECO:0000313" key="5">
    <source>
        <dbReference type="Proteomes" id="UP000053095"/>
    </source>
</evidence>
<evidence type="ECO:0000256" key="1">
    <source>
        <dbReference type="ARBA" id="ARBA00022737"/>
    </source>
</evidence>
<dbReference type="Proteomes" id="UP000053095">
    <property type="component" value="Unassembled WGS sequence"/>
</dbReference>
<evidence type="ECO:0000313" key="4">
    <source>
        <dbReference type="EMBL" id="GAM36915.1"/>
    </source>
</evidence>
<gene>
    <name evidence="4" type="ORF">TCE0_022f06388</name>
</gene>
<dbReference type="SMART" id="SM00248">
    <property type="entry name" value="ANK"/>
    <property type="match status" value="6"/>
</dbReference>
<dbReference type="AlphaFoldDB" id="A0A6V8H7X1"/>
<dbReference type="PROSITE" id="PS50088">
    <property type="entry name" value="ANK_REPEAT"/>
    <property type="match status" value="2"/>
</dbReference>
<feature type="repeat" description="ANK" evidence="3">
    <location>
        <begin position="31"/>
        <end position="63"/>
    </location>
</feature>
<evidence type="ECO:0000256" key="2">
    <source>
        <dbReference type="ARBA" id="ARBA00023043"/>
    </source>
</evidence>
<dbReference type="PROSITE" id="PS50297">
    <property type="entry name" value="ANK_REP_REGION"/>
    <property type="match status" value="2"/>
</dbReference>
<dbReference type="Pfam" id="PF12796">
    <property type="entry name" value="Ank_2"/>
    <property type="match status" value="2"/>
</dbReference>
<name>A0A6V8H7X1_TALPI</name>
<dbReference type="Gene3D" id="1.25.40.20">
    <property type="entry name" value="Ankyrin repeat-containing domain"/>
    <property type="match status" value="3"/>
</dbReference>
<dbReference type="InterPro" id="IPR002110">
    <property type="entry name" value="Ankyrin_rpt"/>
</dbReference>
<keyword evidence="5" id="KW-1185">Reference proteome</keyword>
<dbReference type="InterPro" id="IPR036770">
    <property type="entry name" value="Ankyrin_rpt-contain_sf"/>
</dbReference>
<reference evidence="5" key="1">
    <citation type="journal article" date="2015" name="Genome Announc.">
        <title>Draft genome sequence of Talaromyces cellulolyticus strain Y-94, a source of lignocellulosic biomass-degrading enzymes.</title>
        <authorList>
            <person name="Fujii T."/>
            <person name="Koike H."/>
            <person name="Sawayama S."/>
            <person name="Yano S."/>
            <person name="Inoue H."/>
        </authorList>
    </citation>
    <scope>NUCLEOTIDE SEQUENCE [LARGE SCALE GENOMIC DNA]</scope>
    <source>
        <strain evidence="5">Y-94</strain>
    </source>
</reference>
<sequence>MDIHEAAKQNNIDAIKSAISRGSNIHALNEDGSTPLCVAAQHGQTEACKYLIAQGAGSELQRPNILEVAVKGGHTDVVAVLWPNCNAAREYLALETAISLGFHEIADFLLENGGFRYCETDCVEKGGFPERPSSAFQQWERFFFVRQKRKLPMDRVYLDYALLLAAKAERNTGLRLSDFLLQEYLVDANSQIKINAGLETPLTAAAEYGNLDILELLISHPNTNFTICGKFKWPAFLHLLANSHAMSLQRGHDLARRLSFEIPSNEFFTGVVNMSMETAFSNLLRLNNSDLVKRVISLVRGGVGLLILPLLIRAHEVDGVKWMLNSRAMWASQPPPSLWVLLCRYFEDHEDQDALNLFISVASFLVDQNIWNSLILKCLHLRIFSFVQQFFYRDEVLGPPSQVTAATLNELPVALADHSLMEEWTSQNFANRALWNAVHYDLWTNPNFQKLLGCIPNLDRPDPLPIRRRLHFPTYQNISHAFLSDIGSEEALMNDASTGPVDRLRQGPYPSLKDYQGQFMALEQSNKRRLIMARQEQERFQESPVNDAPSLPANPCQEFNSRVLQDYQMQLMLLERQNKGRVLMARQEGGFHSPENPLHPRGVIAWAIFKGNYPLLDTLLLSGKINLKTQDSKGRNPLMYAIGARQTSIVKRLLEHGDIDLNLRDNEGNSATFYAVEGELLDIVRLLMETQLVDLSVRNNKGQTVQDFAKKGKKDKEIIAALTG</sequence>
<protein>
    <submittedName>
        <fullName evidence="4">Ankyrin repeat domain protein</fullName>
    </submittedName>
</protein>
<keyword evidence="1" id="KW-0677">Repeat</keyword>
<dbReference type="PANTHER" id="PTHR24173:SF74">
    <property type="entry name" value="ANKYRIN REPEAT DOMAIN-CONTAINING PROTEIN 16"/>
    <property type="match status" value="1"/>
</dbReference>